<dbReference type="HOGENOM" id="CLU_771595_0_0_1"/>
<dbReference type="EMBL" id="KB445808">
    <property type="protein sequence ID" value="EMD32906.1"/>
    <property type="molecule type" value="Genomic_DNA"/>
</dbReference>
<accession>M2R202</accession>
<organism evidence="2 3">
    <name type="scientific">Ceriporiopsis subvermispora (strain B)</name>
    <name type="common">White-rot fungus</name>
    <name type="synonym">Gelatoporia subvermispora</name>
    <dbReference type="NCBI Taxonomy" id="914234"/>
    <lineage>
        <taxon>Eukaryota</taxon>
        <taxon>Fungi</taxon>
        <taxon>Dikarya</taxon>
        <taxon>Basidiomycota</taxon>
        <taxon>Agaricomycotina</taxon>
        <taxon>Agaricomycetes</taxon>
        <taxon>Polyporales</taxon>
        <taxon>Gelatoporiaceae</taxon>
        <taxon>Gelatoporia</taxon>
    </lineage>
</organism>
<name>M2R202_CERS8</name>
<feature type="region of interest" description="Disordered" evidence="1">
    <location>
        <begin position="325"/>
        <end position="359"/>
    </location>
</feature>
<dbReference type="AlphaFoldDB" id="M2R202"/>
<proteinExistence type="predicted"/>
<reference evidence="2 3" key="1">
    <citation type="journal article" date="2012" name="Proc. Natl. Acad. Sci. U.S.A.">
        <title>Comparative genomics of Ceriporiopsis subvermispora and Phanerochaete chrysosporium provide insight into selective ligninolysis.</title>
        <authorList>
            <person name="Fernandez-Fueyo E."/>
            <person name="Ruiz-Duenas F.J."/>
            <person name="Ferreira P."/>
            <person name="Floudas D."/>
            <person name="Hibbett D.S."/>
            <person name="Canessa P."/>
            <person name="Larrondo L.F."/>
            <person name="James T.Y."/>
            <person name="Seelenfreund D."/>
            <person name="Lobos S."/>
            <person name="Polanco R."/>
            <person name="Tello M."/>
            <person name="Honda Y."/>
            <person name="Watanabe T."/>
            <person name="Watanabe T."/>
            <person name="Ryu J.S."/>
            <person name="Kubicek C.P."/>
            <person name="Schmoll M."/>
            <person name="Gaskell J."/>
            <person name="Hammel K.E."/>
            <person name="St John F.J."/>
            <person name="Vanden Wymelenberg A."/>
            <person name="Sabat G."/>
            <person name="Splinter BonDurant S."/>
            <person name="Syed K."/>
            <person name="Yadav J.S."/>
            <person name="Doddapaneni H."/>
            <person name="Subramanian V."/>
            <person name="Lavin J.L."/>
            <person name="Oguiza J.A."/>
            <person name="Perez G."/>
            <person name="Pisabarro A.G."/>
            <person name="Ramirez L."/>
            <person name="Santoyo F."/>
            <person name="Master E."/>
            <person name="Coutinho P.M."/>
            <person name="Henrissat B."/>
            <person name="Lombard V."/>
            <person name="Magnuson J.K."/>
            <person name="Kuees U."/>
            <person name="Hori C."/>
            <person name="Igarashi K."/>
            <person name="Samejima M."/>
            <person name="Held B.W."/>
            <person name="Barry K.W."/>
            <person name="LaButti K.M."/>
            <person name="Lapidus A."/>
            <person name="Lindquist E.A."/>
            <person name="Lucas S.M."/>
            <person name="Riley R."/>
            <person name="Salamov A.A."/>
            <person name="Hoffmeister D."/>
            <person name="Schwenk D."/>
            <person name="Hadar Y."/>
            <person name="Yarden O."/>
            <person name="de Vries R.P."/>
            <person name="Wiebenga A."/>
            <person name="Stenlid J."/>
            <person name="Eastwood D."/>
            <person name="Grigoriev I.V."/>
            <person name="Berka R.M."/>
            <person name="Blanchette R.A."/>
            <person name="Kersten P."/>
            <person name="Martinez A.T."/>
            <person name="Vicuna R."/>
            <person name="Cullen D."/>
        </authorList>
    </citation>
    <scope>NUCLEOTIDE SEQUENCE [LARGE SCALE GENOMIC DNA]</scope>
    <source>
        <strain evidence="2 3">B</strain>
    </source>
</reference>
<keyword evidence="3" id="KW-1185">Reference proteome</keyword>
<protein>
    <submittedName>
        <fullName evidence="2">Uncharacterized protein</fullName>
    </submittedName>
</protein>
<dbReference type="Proteomes" id="UP000016930">
    <property type="component" value="Unassembled WGS sequence"/>
</dbReference>
<evidence type="ECO:0000313" key="2">
    <source>
        <dbReference type="EMBL" id="EMD32906.1"/>
    </source>
</evidence>
<evidence type="ECO:0000256" key="1">
    <source>
        <dbReference type="SAM" id="MobiDB-lite"/>
    </source>
</evidence>
<sequence length="359" mass="37843">MPNVERRLWNAVRRTPYVEPAPRQRPTTERVDVSAPSQSQARAICSCMPAPPILTFSPLSPLSAPEPGCVPVGSPTRRRARLCRAARGRAHAGERGAGARPRLHAARDWLRGRRAKHALLRDAARFLTRWLARSCAVSLSACGLGFEFGSGLDWVCGLAAPNLASAPQAAVRWVRLGGSAGGLDGARRTARWMLVVPDCCCARGAAAASASACGEIATTADGRPQTARARSHGWTDGRVRALGPSGLFSSPRRRSITVCPAPSCPVPSCHALHPRSVLLALDENAHGTQHAYGVGAGRICVLRPSVSSVSSRPADSSLLVLRPASYRPTQAAPPTPGLATLPPAQSQSPIAKWPTVPTP</sequence>
<gene>
    <name evidence="2" type="ORF">CERSUDRAFT_98917</name>
</gene>
<evidence type="ECO:0000313" key="3">
    <source>
        <dbReference type="Proteomes" id="UP000016930"/>
    </source>
</evidence>